<keyword evidence="2" id="KW-1185">Reference proteome</keyword>
<dbReference type="HOGENOM" id="CLU_055774_1_0_11"/>
<organism evidence="1 2">
    <name type="scientific">Corynebacterium humireducens NBRC 106098 = DSM 45392</name>
    <dbReference type="NCBI Taxonomy" id="1223515"/>
    <lineage>
        <taxon>Bacteria</taxon>
        <taxon>Bacillati</taxon>
        <taxon>Actinomycetota</taxon>
        <taxon>Actinomycetes</taxon>
        <taxon>Mycobacteriales</taxon>
        <taxon>Corynebacteriaceae</taxon>
        <taxon>Corynebacterium</taxon>
    </lineage>
</organism>
<dbReference type="Proteomes" id="UP000031524">
    <property type="component" value="Chromosome"/>
</dbReference>
<sequence length="258" mass="26405">MPALLGVGLLAGCVSDGAAEENVSPESAADSSLLTAEELRQELRALAREVGDGYGGRVGIAVATADGVTHVGLTGNSWSWSTIKVPVAVVADREEVATEALIGASISSSDNAAAYQLSRAIDGDLGDLPHTPELEALPGETKWSLVEQAQFAAELPCLDTVGTTYAAMADIVDWQQYGLAEIPDAHFKGGWGGDTSRVYTVRQLGTVPVGKGVVGLAVITHPDDNSHDTAVEILDAVGSGLAELIEAGAIGPAVTCTS</sequence>
<proteinExistence type="predicted"/>
<dbReference type="SUPFAM" id="SSF56601">
    <property type="entry name" value="beta-lactamase/transpeptidase-like"/>
    <property type="match status" value="1"/>
</dbReference>
<dbReference type="AlphaFoldDB" id="A0A0B5D2X4"/>
<reference evidence="1 2" key="1">
    <citation type="submission" date="2013-04" db="EMBL/GenBank/DDBJ databases">
        <title>Complete genome sequence of Corynebacterium humireducens DSM 45392(T), isolated from a wastewater-fed microbial fuel cell.</title>
        <authorList>
            <person name="Ruckert C."/>
            <person name="Albersmeier A."/>
            <person name="Kalinowski J."/>
        </authorList>
    </citation>
    <scope>NUCLEOTIDE SEQUENCE [LARGE SCALE GENOMIC DNA]</scope>
    <source>
        <strain evidence="2">MFC-5</strain>
    </source>
</reference>
<dbReference type="EMBL" id="CP005286">
    <property type="protein sequence ID" value="AJE33081.1"/>
    <property type="molecule type" value="Genomic_DNA"/>
</dbReference>
<evidence type="ECO:0000313" key="2">
    <source>
        <dbReference type="Proteomes" id="UP000031524"/>
    </source>
</evidence>
<evidence type="ECO:0000313" key="1">
    <source>
        <dbReference type="EMBL" id="AJE33081.1"/>
    </source>
</evidence>
<dbReference type="Gene3D" id="3.40.710.10">
    <property type="entry name" value="DD-peptidase/beta-lactamase superfamily"/>
    <property type="match status" value="1"/>
</dbReference>
<dbReference type="STRING" id="1223515.B842_06160"/>
<accession>A0A0B5D2X4</accession>
<gene>
    <name evidence="1" type="ORF">B842_06160</name>
</gene>
<dbReference type="KEGG" id="chm:B842_06160"/>
<dbReference type="InterPro" id="IPR012338">
    <property type="entry name" value="Beta-lactam/transpept-like"/>
</dbReference>
<name>A0A0B5D2X4_9CORY</name>
<protein>
    <submittedName>
        <fullName evidence="1">Putative secreted protein</fullName>
    </submittedName>
</protein>